<dbReference type="Pfam" id="PF09346">
    <property type="entry name" value="SMI1_KNR4"/>
    <property type="match status" value="1"/>
</dbReference>
<dbReference type="Gene3D" id="3.40.1580.10">
    <property type="entry name" value="SMI1/KNR4-like"/>
    <property type="match status" value="1"/>
</dbReference>
<dbReference type="SUPFAM" id="SSF160631">
    <property type="entry name" value="SMI1/KNR4-like"/>
    <property type="match status" value="1"/>
</dbReference>
<dbReference type="InterPro" id="IPR018958">
    <property type="entry name" value="Knr4/Smi1-like_dom"/>
</dbReference>
<evidence type="ECO:0000313" key="3">
    <source>
        <dbReference type="Proteomes" id="UP000807371"/>
    </source>
</evidence>
<dbReference type="Proteomes" id="UP000807371">
    <property type="component" value="Unassembled WGS sequence"/>
</dbReference>
<feature type="domain" description="Knr4/Smi1-like" evidence="1">
    <location>
        <begin position="15"/>
        <end position="153"/>
    </location>
</feature>
<accession>A0ABS0NHU3</accession>
<comment type="caution">
    <text evidence="2">The sequence shown here is derived from an EMBL/GenBank/DDBJ whole genome shotgun (WGS) entry which is preliminary data.</text>
</comment>
<dbReference type="RefSeq" id="WP_197988411.1">
    <property type="nucleotide sequence ID" value="NZ_JACYXC010000001.1"/>
</dbReference>
<dbReference type="InterPro" id="IPR037883">
    <property type="entry name" value="Knr4/Smi1-like_sf"/>
</dbReference>
<proteinExistence type="predicted"/>
<dbReference type="EMBL" id="JACYXC010000001">
    <property type="protein sequence ID" value="MBH5334760.1"/>
    <property type="molecule type" value="Genomic_DNA"/>
</dbReference>
<reference evidence="2 3" key="1">
    <citation type="submission" date="2020-09" db="EMBL/GenBank/DDBJ databases">
        <title>Biosynthesis of the nuclear factor of activated T cells inhibitor NFAT-133 and its congeners in Streptomyces pactum.</title>
        <authorList>
            <person name="Zhou W."/>
            <person name="Posri P."/>
            <person name="Abugrain M.E."/>
            <person name="Weisberg A.J."/>
            <person name="Chang J.H."/>
            <person name="Mahmud T."/>
        </authorList>
    </citation>
    <scope>NUCLEOTIDE SEQUENCE [LARGE SCALE GENOMIC DNA]</scope>
    <source>
        <strain evidence="2 3">ATCC 27456</strain>
    </source>
</reference>
<organism evidence="2 3">
    <name type="scientific">Streptomyces pactum</name>
    <dbReference type="NCBI Taxonomy" id="68249"/>
    <lineage>
        <taxon>Bacteria</taxon>
        <taxon>Bacillati</taxon>
        <taxon>Actinomycetota</taxon>
        <taxon>Actinomycetes</taxon>
        <taxon>Kitasatosporales</taxon>
        <taxon>Streptomycetaceae</taxon>
        <taxon>Streptomyces</taxon>
    </lineage>
</organism>
<sequence length="161" mass="17873">MTELFEDDDSYTGPPLDEGLVRRAEEELGLRLPLSYVEVLRLRNGGVPRRRCCPTEFSTTWAPDHFEISAILGIGGPWGIIDHPPGASTSYSVTEWEYPEIGFVVCDTPSAGHDTVMLDYSACGPDGEPAVAYVDEDRVPRRVADSFAAFLTRLTDCRRFD</sequence>
<evidence type="ECO:0000259" key="1">
    <source>
        <dbReference type="SMART" id="SM00860"/>
    </source>
</evidence>
<keyword evidence="3" id="KW-1185">Reference proteome</keyword>
<gene>
    <name evidence="2" type="ORF">IHE55_08120</name>
</gene>
<protein>
    <submittedName>
        <fullName evidence="2">SMI1/KNR4 family protein</fullName>
    </submittedName>
</protein>
<name>A0ABS0NHU3_9ACTN</name>
<dbReference type="SMART" id="SM00860">
    <property type="entry name" value="SMI1_KNR4"/>
    <property type="match status" value="1"/>
</dbReference>
<evidence type="ECO:0000313" key="2">
    <source>
        <dbReference type="EMBL" id="MBH5334760.1"/>
    </source>
</evidence>